<feature type="region of interest" description="Disordered" evidence="1">
    <location>
        <begin position="573"/>
        <end position="639"/>
    </location>
</feature>
<keyword evidence="2" id="KW-1133">Transmembrane helix</keyword>
<feature type="compositionally biased region" description="Acidic residues" evidence="1">
    <location>
        <begin position="601"/>
        <end position="614"/>
    </location>
</feature>
<feature type="region of interest" description="Disordered" evidence="1">
    <location>
        <begin position="523"/>
        <end position="560"/>
    </location>
</feature>
<proteinExistence type="predicted"/>
<keyword evidence="2" id="KW-0472">Membrane</keyword>
<evidence type="ECO:0008006" key="4">
    <source>
        <dbReference type="Google" id="ProtNLM"/>
    </source>
</evidence>
<dbReference type="PANTHER" id="PTHR21723">
    <property type="entry name" value="RESISTANCE TO INHIBITORS OF CHOLINESTERASE PROTEIN 3 RIC3"/>
    <property type="match status" value="1"/>
</dbReference>
<feature type="transmembrane region" description="Helical" evidence="2">
    <location>
        <begin position="12"/>
        <end position="34"/>
    </location>
</feature>
<feature type="region of interest" description="Disordered" evidence="1">
    <location>
        <begin position="349"/>
        <end position="368"/>
    </location>
</feature>
<evidence type="ECO:0000313" key="3">
    <source>
        <dbReference type="EMBL" id="KAL0279431.1"/>
    </source>
</evidence>
<protein>
    <recommendedName>
        <fullName evidence="4">Resistance to inhibitors of cholinesterase protein 3 N-terminal domain-containing protein</fullName>
    </recommendedName>
</protein>
<dbReference type="GO" id="GO:0043005">
    <property type="term" value="C:neuron projection"/>
    <property type="evidence" value="ECO:0007669"/>
    <property type="project" value="TreeGrafter"/>
</dbReference>
<dbReference type="AlphaFoldDB" id="A0AAW2ICE1"/>
<gene>
    <name evidence="3" type="ORF">PYX00_000990</name>
</gene>
<reference evidence="3" key="1">
    <citation type="journal article" date="2024" name="Gigascience">
        <title>Chromosome-level genome of the poultry shaft louse Menopon gallinae provides insight into the host-switching and adaptive evolution of parasitic lice.</title>
        <authorList>
            <person name="Xu Y."/>
            <person name="Ma L."/>
            <person name="Liu S."/>
            <person name="Liang Y."/>
            <person name="Liu Q."/>
            <person name="He Z."/>
            <person name="Tian L."/>
            <person name="Duan Y."/>
            <person name="Cai W."/>
            <person name="Li H."/>
            <person name="Song F."/>
        </authorList>
    </citation>
    <scope>NUCLEOTIDE SEQUENCE</scope>
    <source>
        <strain evidence="3">Cailab_2023a</strain>
    </source>
</reference>
<name>A0AAW2ICE1_9NEOP</name>
<dbReference type="InterPro" id="IPR026160">
    <property type="entry name" value="Ric3"/>
</dbReference>
<dbReference type="EMBL" id="JARGDH010000001">
    <property type="protein sequence ID" value="KAL0279431.1"/>
    <property type="molecule type" value="Genomic_DNA"/>
</dbReference>
<feature type="compositionally biased region" description="Basic and acidic residues" evidence="1">
    <location>
        <begin position="298"/>
        <end position="311"/>
    </location>
</feature>
<dbReference type="GO" id="GO:0034394">
    <property type="term" value="P:protein localization to cell surface"/>
    <property type="evidence" value="ECO:0007669"/>
    <property type="project" value="TreeGrafter"/>
</dbReference>
<dbReference type="GO" id="GO:0007271">
    <property type="term" value="P:synaptic transmission, cholinergic"/>
    <property type="evidence" value="ECO:0007669"/>
    <property type="project" value="TreeGrafter"/>
</dbReference>
<feature type="compositionally biased region" description="Gly residues" evidence="1">
    <location>
        <begin position="450"/>
        <end position="460"/>
    </location>
</feature>
<dbReference type="GO" id="GO:0043025">
    <property type="term" value="C:neuronal cell body"/>
    <property type="evidence" value="ECO:0007669"/>
    <property type="project" value="TreeGrafter"/>
</dbReference>
<evidence type="ECO:0000256" key="1">
    <source>
        <dbReference type="SAM" id="MobiDB-lite"/>
    </source>
</evidence>
<organism evidence="3">
    <name type="scientific">Menopon gallinae</name>
    <name type="common">poultry shaft louse</name>
    <dbReference type="NCBI Taxonomy" id="328185"/>
    <lineage>
        <taxon>Eukaryota</taxon>
        <taxon>Metazoa</taxon>
        <taxon>Ecdysozoa</taxon>
        <taxon>Arthropoda</taxon>
        <taxon>Hexapoda</taxon>
        <taxon>Insecta</taxon>
        <taxon>Pterygota</taxon>
        <taxon>Neoptera</taxon>
        <taxon>Paraneoptera</taxon>
        <taxon>Psocodea</taxon>
        <taxon>Troctomorpha</taxon>
        <taxon>Phthiraptera</taxon>
        <taxon>Amblycera</taxon>
        <taxon>Menoponidae</taxon>
        <taxon>Menopon</taxon>
    </lineage>
</organism>
<accession>A0AAW2ICE1</accession>
<dbReference type="GO" id="GO:0045202">
    <property type="term" value="C:synapse"/>
    <property type="evidence" value="ECO:0007669"/>
    <property type="project" value="GOC"/>
</dbReference>
<evidence type="ECO:0000256" key="2">
    <source>
        <dbReference type="SAM" id="Phobius"/>
    </source>
</evidence>
<sequence length="639" mass="70588">MANVEFGTGKTVLILTIVAACFAVLWPKIFYPMLVSSPGGKPQSDNLNGCCDVIFEKDVNAIRIMSEMCGSIFKRHEELDPKLTRAFQEGQFSKKLVDLCRAEVKAVCGIDIAEFLSEKVRLGQSYRQILDEIRSYNISFCLRQNFGINPGLLGIPRRMITWRITEPRHLRQERPLHLRPEMMHPALRERGRAIPQSNLDSKVTIERDGSIRPPPVPGMRPPMGGPGHVVPPPKVGATMSIVMPLYTIGIVIFSMYTIMKVFIRKTGNSDNYKDFNSDPEFRRMVFAEEYSNGCAGSAKEDAFGPRAKRESPPTLWKAPSDEGTRLGWKERDTIMTAITGLLAEVDQQLSREGDTQTQYSTDLKEEKKTAEDICTEEVRPSGKADISKAEQVDKREITSLQYVNDALRESAGGETAADDSRPKVKVMGVETMAECEGGQKWSRPASPSLGVGGQSRGTGGLLQEDPEPQDIFLEGSLPTQSQLLVTDSKTQTLTLSAEDDREPPVILSGKVTLSLISLDTVLPEDTSPRAHPAVSEEVPGSQQERETAAADSDGENQCEHLNEKLEEENYTTATMSDGAHAAFMPETEDTGADLSNIDALDTAEDQEEFQEDDQVWNGAESPSSDEQNVQKDDGKPREE</sequence>
<feature type="compositionally biased region" description="Basic and acidic residues" evidence="1">
    <location>
        <begin position="628"/>
        <end position="639"/>
    </location>
</feature>
<dbReference type="PANTHER" id="PTHR21723:SF3">
    <property type="entry name" value="PROTEIN RIC-3"/>
    <property type="match status" value="1"/>
</dbReference>
<keyword evidence="2" id="KW-0812">Transmembrane</keyword>
<feature type="region of interest" description="Disordered" evidence="1">
    <location>
        <begin position="435"/>
        <end position="466"/>
    </location>
</feature>
<comment type="caution">
    <text evidence="3">The sequence shown here is derived from an EMBL/GenBank/DDBJ whole genome shotgun (WGS) entry which is preliminary data.</text>
</comment>
<feature type="transmembrane region" description="Helical" evidence="2">
    <location>
        <begin position="241"/>
        <end position="263"/>
    </location>
</feature>
<feature type="region of interest" description="Disordered" evidence="1">
    <location>
        <begin position="297"/>
        <end position="323"/>
    </location>
</feature>